<gene>
    <name evidence="2" type="ORF">BER1_3736</name>
</gene>
<dbReference type="AlphaFoldDB" id="A0A484R0I2"/>
<proteinExistence type="predicted"/>
<accession>A0A484R0I2</accession>
<dbReference type="EMBL" id="CAADIE010000021">
    <property type="protein sequence ID" value="VFR44024.1"/>
    <property type="molecule type" value="Genomic_DNA"/>
</dbReference>
<sequence length="53" mass="5436">MKQGGHDGVESGDEEGRCRRPGAAALANSSVAAWCADDPAACRRALRAPGLAR</sequence>
<feature type="region of interest" description="Disordered" evidence="1">
    <location>
        <begin position="1"/>
        <end position="20"/>
    </location>
</feature>
<reference evidence="2" key="1">
    <citation type="submission" date="2019-03" db="EMBL/GenBank/DDBJ databases">
        <authorList>
            <person name="Danneels B."/>
        </authorList>
    </citation>
    <scope>NUCLEOTIDE SEQUENCE</scope>
</reference>
<evidence type="ECO:0000256" key="1">
    <source>
        <dbReference type="SAM" id="MobiDB-lite"/>
    </source>
</evidence>
<name>A0A484R0I2_9ZZZZ</name>
<organism evidence="2">
    <name type="scientific">plant metagenome</name>
    <dbReference type="NCBI Taxonomy" id="1297885"/>
    <lineage>
        <taxon>unclassified sequences</taxon>
        <taxon>metagenomes</taxon>
        <taxon>organismal metagenomes</taxon>
    </lineage>
</organism>
<evidence type="ECO:0000313" key="2">
    <source>
        <dbReference type="EMBL" id="VFR44024.1"/>
    </source>
</evidence>
<feature type="compositionally biased region" description="Basic and acidic residues" evidence="1">
    <location>
        <begin position="1"/>
        <end position="18"/>
    </location>
</feature>
<protein>
    <submittedName>
        <fullName evidence="2">Uncharacterized protein</fullName>
    </submittedName>
</protein>